<dbReference type="Gene3D" id="3.30.70.940">
    <property type="entry name" value="NusG, N-terminal domain"/>
    <property type="match status" value="1"/>
</dbReference>
<sequence>MDEMQQTRDERQWFALRDLKRWNAKLPAYRLFQQLEIEYFTPMVHRLVNIHGKRENLEIPFMQDLLFVKETREKLDPIVDSTPTLQYRYIRGAQHTPMVIRTADMERFIYAVQSLGRPQYYRPDEITADMRNRKIRIIGGQLDGFEGYLLTVRGSKVKRLLVELPNFLAASVEVQPEYIQLI</sequence>
<evidence type="ECO:0000313" key="3">
    <source>
        <dbReference type="EMBL" id="MBU3814132.1"/>
    </source>
</evidence>
<feature type="domain" description="NusG-like N-terminal" evidence="2">
    <location>
        <begin position="12"/>
        <end position="108"/>
    </location>
</feature>
<dbReference type="CDD" id="cd09895">
    <property type="entry name" value="NGN_SP_UpxY"/>
    <property type="match status" value="1"/>
</dbReference>
<dbReference type="NCBIfam" id="NF033644">
    <property type="entry name" value="antiterm_UpxY"/>
    <property type="match status" value="1"/>
</dbReference>
<dbReference type="Proteomes" id="UP000824236">
    <property type="component" value="Unassembled WGS sequence"/>
</dbReference>
<comment type="caution">
    <text evidence="3">The sequence shown here is derived from an EMBL/GenBank/DDBJ whole genome shotgun (WGS) entry which is preliminary data.</text>
</comment>
<dbReference type="GO" id="GO:0006354">
    <property type="term" value="P:DNA-templated transcription elongation"/>
    <property type="evidence" value="ECO:0007669"/>
    <property type="project" value="InterPro"/>
</dbReference>
<accession>A0A9E2KFF9</accession>
<gene>
    <name evidence="3" type="ORF">H9791_06420</name>
</gene>
<reference evidence="3" key="2">
    <citation type="submission" date="2021-04" db="EMBL/GenBank/DDBJ databases">
        <authorList>
            <person name="Gilroy R."/>
        </authorList>
    </citation>
    <scope>NUCLEOTIDE SEQUENCE</scope>
    <source>
        <strain evidence="3">B3-3758</strain>
    </source>
</reference>
<dbReference type="Pfam" id="PF02357">
    <property type="entry name" value="NusG"/>
    <property type="match status" value="1"/>
</dbReference>
<organism evidence="3 4">
    <name type="scientific">Candidatus Bacteroides intestinipullorum</name>
    <dbReference type="NCBI Taxonomy" id="2838471"/>
    <lineage>
        <taxon>Bacteria</taxon>
        <taxon>Pseudomonadati</taxon>
        <taxon>Bacteroidota</taxon>
        <taxon>Bacteroidia</taxon>
        <taxon>Bacteroidales</taxon>
        <taxon>Bacteroidaceae</taxon>
        <taxon>Bacteroides</taxon>
    </lineage>
</organism>
<reference evidence="3" key="1">
    <citation type="journal article" date="2021" name="PeerJ">
        <title>Extensive microbial diversity within the chicken gut microbiome revealed by metagenomics and culture.</title>
        <authorList>
            <person name="Gilroy R."/>
            <person name="Ravi A."/>
            <person name="Getino M."/>
            <person name="Pursley I."/>
            <person name="Horton D.L."/>
            <person name="Alikhan N.F."/>
            <person name="Baker D."/>
            <person name="Gharbi K."/>
            <person name="Hall N."/>
            <person name="Watson M."/>
            <person name="Adriaenssens E.M."/>
            <person name="Foster-Nyarko E."/>
            <person name="Jarju S."/>
            <person name="Secka A."/>
            <person name="Antonio M."/>
            <person name="Oren A."/>
            <person name="Chaudhuri R.R."/>
            <person name="La Ragione R."/>
            <person name="Hildebrand F."/>
            <person name="Pallen M.J."/>
        </authorList>
    </citation>
    <scope>NUCLEOTIDE SEQUENCE</scope>
    <source>
        <strain evidence="3">B3-3758</strain>
    </source>
</reference>
<keyword evidence="1" id="KW-0804">Transcription</keyword>
<evidence type="ECO:0000259" key="2">
    <source>
        <dbReference type="Pfam" id="PF02357"/>
    </source>
</evidence>
<dbReference type="AlphaFoldDB" id="A0A9E2KFF9"/>
<dbReference type="InterPro" id="IPR036735">
    <property type="entry name" value="NGN_dom_sf"/>
</dbReference>
<evidence type="ECO:0000313" key="4">
    <source>
        <dbReference type="Proteomes" id="UP000824236"/>
    </source>
</evidence>
<name>A0A9E2KFF9_9BACE</name>
<protein>
    <submittedName>
        <fullName evidence="3">UpxY family transcription antiterminator</fullName>
    </submittedName>
</protein>
<dbReference type="InterPro" id="IPR006645">
    <property type="entry name" value="NGN-like_dom"/>
</dbReference>
<evidence type="ECO:0000256" key="1">
    <source>
        <dbReference type="ARBA" id="ARBA00023163"/>
    </source>
</evidence>
<dbReference type="EMBL" id="JAHLFO010000088">
    <property type="protein sequence ID" value="MBU3814132.1"/>
    <property type="molecule type" value="Genomic_DNA"/>
</dbReference>
<proteinExistence type="predicted"/>